<organism evidence="3 5">
    <name type="scientific">Clostridium septicum</name>
    <dbReference type="NCBI Taxonomy" id="1504"/>
    <lineage>
        <taxon>Bacteria</taxon>
        <taxon>Bacillati</taxon>
        <taxon>Bacillota</taxon>
        <taxon>Clostridia</taxon>
        <taxon>Eubacteriales</taxon>
        <taxon>Clostridiaceae</taxon>
        <taxon>Clostridium</taxon>
    </lineage>
</organism>
<accession>A0A9N7JNK2</accession>
<dbReference type="PANTHER" id="PTHR42850:SF2">
    <property type="entry name" value="BLL5683 PROTEIN"/>
    <property type="match status" value="1"/>
</dbReference>
<evidence type="ECO:0000313" key="4">
    <source>
        <dbReference type="EMBL" id="USS02381.1"/>
    </source>
</evidence>
<reference evidence="4" key="2">
    <citation type="submission" date="2022-06" db="EMBL/GenBank/DDBJ databases">
        <authorList>
            <person name="Holder M.E."/>
            <person name="Ajami N.J."/>
            <person name="Petrosino J.F."/>
        </authorList>
    </citation>
    <scope>NUCLEOTIDE SEQUENCE</scope>
    <source>
        <strain evidence="4">RMA 8861</strain>
    </source>
</reference>
<dbReference type="PANTHER" id="PTHR42850">
    <property type="entry name" value="METALLOPHOSPHOESTERASE"/>
    <property type="match status" value="1"/>
</dbReference>
<reference evidence="3 5" key="1">
    <citation type="submission" date="2017-09" db="EMBL/GenBank/DDBJ databases">
        <authorList>
            <person name="Thomas P."/>
            <person name="Seyboldt C."/>
        </authorList>
    </citation>
    <scope>NUCLEOTIDE SEQUENCE [LARGE SCALE GENOMIC DNA]</scope>
    <source>
        <strain evidence="3 5">DSM 7534</strain>
    </source>
</reference>
<dbReference type="EMBL" id="CP099799">
    <property type="protein sequence ID" value="USS02381.1"/>
    <property type="molecule type" value="Genomic_DNA"/>
</dbReference>
<dbReference type="Proteomes" id="UP000280586">
    <property type="component" value="Chromosome"/>
</dbReference>
<dbReference type="PIRSF" id="PIRSF000883">
    <property type="entry name" value="Pesterase_MJ0912"/>
    <property type="match status" value="1"/>
</dbReference>
<dbReference type="EMBL" id="CP023671">
    <property type="protein sequence ID" value="AYE35763.1"/>
    <property type="molecule type" value="Genomic_DNA"/>
</dbReference>
<dbReference type="InterPro" id="IPR029052">
    <property type="entry name" value="Metallo-depent_PP-like"/>
</dbReference>
<dbReference type="GO" id="GO:0016791">
    <property type="term" value="F:phosphatase activity"/>
    <property type="evidence" value="ECO:0007669"/>
    <property type="project" value="TreeGrafter"/>
</dbReference>
<dbReference type="InterPro" id="IPR024654">
    <property type="entry name" value="Calcineurin-like_PHP_lpxH"/>
</dbReference>
<dbReference type="SUPFAM" id="SSF56300">
    <property type="entry name" value="Metallo-dependent phosphatases"/>
    <property type="match status" value="1"/>
</dbReference>
<protein>
    <submittedName>
        <fullName evidence="4">Metallophosphatase family protein</fullName>
    </submittedName>
    <submittedName>
        <fullName evidence="3">Metallophosphoesterase</fullName>
    </submittedName>
</protein>
<dbReference type="Gene3D" id="3.60.21.10">
    <property type="match status" value="1"/>
</dbReference>
<dbReference type="OrthoDB" id="9800565at2"/>
<dbReference type="InterPro" id="IPR011152">
    <property type="entry name" value="Pesterase_MJ0912"/>
</dbReference>
<dbReference type="InterPro" id="IPR050126">
    <property type="entry name" value="Ap4A_hydrolase"/>
</dbReference>
<evidence type="ECO:0000256" key="1">
    <source>
        <dbReference type="ARBA" id="ARBA00008950"/>
    </source>
</evidence>
<dbReference type="GeneID" id="303562134"/>
<dbReference type="Proteomes" id="UP001055437">
    <property type="component" value="Chromosome"/>
</dbReference>
<evidence type="ECO:0000313" key="3">
    <source>
        <dbReference type="EMBL" id="AYE35763.1"/>
    </source>
</evidence>
<proteinExistence type="inferred from homology"/>
<dbReference type="RefSeq" id="WP_066678599.1">
    <property type="nucleotide sequence ID" value="NZ_CABMIZ010000047.1"/>
</dbReference>
<keyword evidence="6" id="KW-1185">Reference proteome</keyword>
<name>A0A9N7JNK2_CLOSE</name>
<dbReference type="AlphaFoldDB" id="A0A9N7JNK2"/>
<comment type="similarity">
    <text evidence="1">Belongs to the metallophosphoesterase superfamily. YfcE family.</text>
</comment>
<gene>
    <name evidence="3" type="ORF">CP523_15700</name>
    <name evidence="4" type="ORF">NH397_08190</name>
</gene>
<evidence type="ECO:0000313" key="5">
    <source>
        <dbReference type="Proteomes" id="UP000280586"/>
    </source>
</evidence>
<evidence type="ECO:0000313" key="6">
    <source>
        <dbReference type="Proteomes" id="UP001055437"/>
    </source>
</evidence>
<dbReference type="Pfam" id="PF12850">
    <property type="entry name" value="Metallophos_2"/>
    <property type="match status" value="1"/>
</dbReference>
<evidence type="ECO:0000259" key="2">
    <source>
        <dbReference type="Pfam" id="PF12850"/>
    </source>
</evidence>
<dbReference type="KEGG" id="csep:CP523_15700"/>
<feature type="domain" description="Calcineurin-like phosphoesterase" evidence="2">
    <location>
        <begin position="4"/>
        <end position="188"/>
    </location>
</feature>
<sequence>MREKIAIISDVHGNLNALNTVFNDINKRGITRIICLGDLVGKGPNTEEVVDKVKNNCEIVIKGNWDYLVSEVNNKYFVKWHKEKLRNDQLEYLKNLPIYSEFYISGNLVRIFHSSIKDLFFRVAVESTKEDKLKLFIPPQLNGKEADIVIYGHLHYAFIEYFAGKTLINVGSVGNPLEISEAAYAIIEGEYNSKKKDVISTSIIRIPYDVNKSIEDAEKSDMPDKEEYIYELKYAIYRGLKK</sequence>
<dbReference type="GO" id="GO:0005737">
    <property type="term" value="C:cytoplasm"/>
    <property type="evidence" value="ECO:0007669"/>
    <property type="project" value="TreeGrafter"/>
</dbReference>